<proteinExistence type="predicted"/>
<feature type="transmembrane region" description="Helical" evidence="1">
    <location>
        <begin position="12"/>
        <end position="29"/>
    </location>
</feature>
<name>A0A0G0RLU9_9BACT</name>
<accession>A0A0G0RLU9</accession>
<dbReference type="EMBL" id="LBYI01000005">
    <property type="protein sequence ID" value="KKR50871.1"/>
    <property type="molecule type" value="Genomic_DNA"/>
</dbReference>
<reference evidence="2 3" key="1">
    <citation type="journal article" date="2015" name="Nature">
        <title>rRNA introns, odd ribosomes, and small enigmatic genomes across a large radiation of phyla.</title>
        <authorList>
            <person name="Brown C.T."/>
            <person name="Hug L.A."/>
            <person name="Thomas B.C."/>
            <person name="Sharon I."/>
            <person name="Castelle C.J."/>
            <person name="Singh A."/>
            <person name="Wilkins M.J."/>
            <person name="Williams K.H."/>
            <person name="Banfield J.F."/>
        </authorList>
    </citation>
    <scope>NUCLEOTIDE SEQUENCE [LARGE SCALE GENOMIC DNA]</scope>
</reference>
<feature type="transmembrane region" description="Helical" evidence="1">
    <location>
        <begin position="35"/>
        <end position="52"/>
    </location>
</feature>
<keyword evidence="1" id="KW-0812">Transmembrane</keyword>
<evidence type="ECO:0000313" key="3">
    <source>
        <dbReference type="Proteomes" id="UP000034531"/>
    </source>
</evidence>
<gene>
    <name evidence="2" type="ORF">UT84_C0005G0017</name>
</gene>
<keyword evidence="1" id="KW-0472">Membrane</keyword>
<protein>
    <submittedName>
        <fullName evidence="2">Uncharacterized protein</fullName>
    </submittedName>
</protein>
<organism evidence="2 3">
    <name type="scientific">Candidatus Curtissbacteria bacterium GW2011_GWA1_40_16</name>
    <dbReference type="NCBI Taxonomy" id="1618405"/>
    <lineage>
        <taxon>Bacteria</taxon>
        <taxon>Candidatus Curtissiibacteriota</taxon>
    </lineage>
</organism>
<dbReference type="Proteomes" id="UP000034531">
    <property type="component" value="Unassembled WGS sequence"/>
</dbReference>
<dbReference type="AlphaFoldDB" id="A0A0G0RLU9"/>
<sequence>MNKKLEKFAHLFLYFGYAVGAVAIYLARYNPTRQFLVIVLLVAFYVLWGFVYHHAKREASGRLYLEYLLIALIALLAGFFVLMG</sequence>
<keyword evidence="1" id="KW-1133">Transmembrane helix</keyword>
<comment type="caution">
    <text evidence="2">The sequence shown here is derived from an EMBL/GenBank/DDBJ whole genome shotgun (WGS) entry which is preliminary data.</text>
</comment>
<feature type="transmembrane region" description="Helical" evidence="1">
    <location>
        <begin position="64"/>
        <end position="83"/>
    </location>
</feature>
<evidence type="ECO:0000256" key="1">
    <source>
        <dbReference type="SAM" id="Phobius"/>
    </source>
</evidence>
<evidence type="ECO:0000313" key="2">
    <source>
        <dbReference type="EMBL" id="KKR50871.1"/>
    </source>
</evidence>